<reference evidence="1" key="1">
    <citation type="submission" date="2023-04" db="EMBL/GenBank/DDBJ databases">
        <title>Characterization and genome study of newly isolated Alicyclobacillus-specific phaga.</title>
        <authorList>
            <person name="Shymialevich D."/>
            <person name="Wojcicki M."/>
            <person name="Srednicka P."/>
            <person name="Swider O."/>
        </authorList>
    </citation>
    <scope>NUCLEOTIDE SEQUENCE</scope>
</reference>
<gene>
    <name evidence="1" type="ORF">QB910_000136</name>
</gene>
<evidence type="ECO:0000313" key="1">
    <source>
        <dbReference type="EMBL" id="WJJ55380.1"/>
    </source>
</evidence>
<sequence>MKEIIGWTLCKVHADYRTHGLYETYNDAHYAHIGRRNGKTEKIVAVCDDGYCYEAVFGYDDEVVNLRPLPLFGSIGNGAVKFDGVK</sequence>
<accession>A0AAT9V7R8</accession>
<dbReference type="EMBL" id="OQ846916">
    <property type="protein sequence ID" value="WJJ55380.1"/>
    <property type="molecule type" value="Genomic_DNA"/>
</dbReference>
<name>A0AAT9V7R8_9CAUD</name>
<proteinExistence type="predicted"/>
<organism evidence="1">
    <name type="scientific">Alicyclobacillus phage KKP_3916</name>
    <dbReference type="NCBI Taxonomy" id="3040651"/>
    <lineage>
        <taxon>Viruses</taxon>
        <taxon>Duplodnaviria</taxon>
        <taxon>Heunggongvirae</taxon>
        <taxon>Uroviricota</taxon>
        <taxon>Caudoviricetes</taxon>
    </lineage>
</organism>
<protein>
    <submittedName>
        <fullName evidence="1">Uncharacterized protein</fullName>
    </submittedName>
</protein>